<dbReference type="EMBL" id="MU393484">
    <property type="protein sequence ID" value="KAI4864545.1"/>
    <property type="molecule type" value="Genomic_DNA"/>
</dbReference>
<reference evidence="1 2" key="1">
    <citation type="journal article" date="2022" name="New Phytol.">
        <title>Ecological generalism drives hyperdiversity of secondary metabolite gene clusters in xylarialean endophytes.</title>
        <authorList>
            <person name="Franco M.E.E."/>
            <person name="Wisecaver J.H."/>
            <person name="Arnold A.E."/>
            <person name="Ju Y.M."/>
            <person name="Slot J.C."/>
            <person name="Ahrendt S."/>
            <person name="Moore L.P."/>
            <person name="Eastman K.E."/>
            <person name="Scott K."/>
            <person name="Konkel Z."/>
            <person name="Mondo S.J."/>
            <person name="Kuo A."/>
            <person name="Hayes R.D."/>
            <person name="Haridas S."/>
            <person name="Andreopoulos B."/>
            <person name="Riley R."/>
            <person name="LaButti K."/>
            <person name="Pangilinan J."/>
            <person name="Lipzen A."/>
            <person name="Amirebrahimi M."/>
            <person name="Yan J."/>
            <person name="Adam C."/>
            <person name="Keymanesh K."/>
            <person name="Ng V."/>
            <person name="Louie K."/>
            <person name="Northen T."/>
            <person name="Drula E."/>
            <person name="Henrissat B."/>
            <person name="Hsieh H.M."/>
            <person name="Youens-Clark K."/>
            <person name="Lutzoni F."/>
            <person name="Miadlikowska J."/>
            <person name="Eastwood D.C."/>
            <person name="Hamelin R.C."/>
            <person name="Grigoriev I.V."/>
            <person name="U'Ren J.M."/>
        </authorList>
    </citation>
    <scope>NUCLEOTIDE SEQUENCE [LARGE SCALE GENOMIC DNA]</scope>
    <source>
        <strain evidence="1 2">CBS 119005</strain>
    </source>
</reference>
<dbReference type="Proteomes" id="UP001497700">
    <property type="component" value="Unassembled WGS sequence"/>
</dbReference>
<organism evidence="1 2">
    <name type="scientific">Hypoxylon rubiginosum</name>
    <dbReference type="NCBI Taxonomy" id="110542"/>
    <lineage>
        <taxon>Eukaryota</taxon>
        <taxon>Fungi</taxon>
        <taxon>Dikarya</taxon>
        <taxon>Ascomycota</taxon>
        <taxon>Pezizomycotina</taxon>
        <taxon>Sordariomycetes</taxon>
        <taxon>Xylariomycetidae</taxon>
        <taxon>Xylariales</taxon>
        <taxon>Hypoxylaceae</taxon>
        <taxon>Hypoxylon</taxon>
    </lineage>
</organism>
<evidence type="ECO:0000313" key="2">
    <source>
        <dbReference type="Proteomes" id="UP001497700"/>
    </source>
</evidence>
<comment type="caution">
    <text evidence="1">The sequence shown here is derived from an EMBL/GenBank/DDBJ whole genome shotgun (WGS) entry which is preliminary data.</text>
</comment>
<accession>A0ACB9Z0P5</accession>
<gene>
    <name evidence="1" type="ORF">F4820DRAFT_329612</name>
</gene>
<name>A0ACB9Z0P5_9PEZI</name>
<keyword evidence="2" id="KW-1185">Reference proteome</keyword>
<protein>
    <submittedName>
        <fullName evidence="1">Carbohydrate-binding module family 13 protein</fullName>
    </submittedName>
</protein>
<proteinExistence type="predicted"/>
<evidence type="ECO:0000313" key="1">
    <source>
        <dbReference type="EMBL" id="KAI4864545.1"/>
    </source>
</evidence>
<sequence>MSYIDSLDGAIVSFLNYGTGTCIDLSGGGKANGTQIIGYQFHGGKNQQWRLCKVNNDAIWPVWIIRNVHTNTNLDLYNGIHDNGAKVSGWTGGESTTNTNQLWRLVTADTKGRIFMIQNVGTGTYVDLMNGNRANSTQICGWAGNVESQNPHQLWRVLRMD</sequence>